<feature type="domain" description="GIY-YIG" evidence="2">
    <location>
        <begin position="1"/>
        <end position="75"/>
    </location>
</feature>
<dbReference type="PANTHER" id="PTHR34477:SF1">
    <property type="entry name" value="UPF0213 PROTEIN YHBQ"/>
    <property type="match status" value="1"/>
</dbReference>
<comment type="caution">
    <text evidence="3">The sequence shown here is derived from an EMBL/GenBank/DDBJ whole genome shotgun (WGS) entry which is preliminary data.</text>
</comment>
<dbReference type="Pfam" id="PF01541">
    <property type="entry name" value="GIY-YIG"/>
    <property type="match status" value="1"/>
</dbReference>
<reference evidence="4" key="1">
    <citation type="submission" date="2017-09" db="EMBL/GenBank/DDBJ databases">
        <title>Depth-based differentiation of microbial function through sediment-hosted aquifers and enrichment of novel symbionts in the deep terrestrial subsurface.</title>
        <authorList>
            <person name="Probst A.J."/>
            <person name="Ladd B."/>
            <person name="Jarett J.K."/>
            <person name="Geller-Mcgrath D.E."/>
            <person name="Sieber C.M.K."/>
            <person name="Emerson J.B."/>
            <person name="Anantharaman K."/>
            <person name="Thomas B.C."/>
            <person name="Malmstrom R."/>
            <person name="Stieglmeier M."/>
            <person name="Klingl A."/>
            <person name="Woyke T."/>
            <person name="Ryan C.M."/>
            <person name="Banfield J.F."/>
        </authorList>
    </citation>
    <scope>NUCLEOTIDE SEQUENCE [LARGE SCALE GENOMIC DNA]</scope>
</reference>
<dbReference type="InterPro" id="IPR000305">
    <property type="entry name" value="GIY-YIG_endonuc"/>
</dbReference>
<evidence type="ECO:0000256" key="1">
    <source>
        <dbReference type="ARBA" id="ARBA00007435"/>
    </source>
</evidence>
<dbReference type="SUPFAM" id="SSF82771">
    <property type="entry name" value="GIY-YIG endonuclease"/>
    <property type="match status" value="1"/>
</dbReference>
<dbReference type="PANTHER" id="PTHR34477">
    <property type="entry name" value="UPF0213 PROTEIN YHBQ"/>
    <property type="match status" value="1"/>
</dbReference>
<dbReference type="Gene3D" id="3.40.1440.10">
    <property type="entry name" value="GIY-YIG endonuclease"/>
    <property type="match status" value="1"/>
</dbReference>
<sequence>MCYVYILQSLKTSRYYIGSTLDIDKRLEKHNSGYVKSTKNSVPWKLEMSQKYSSITVAKQIKYRLKKLKRKDYIEKIIDDGYIKMR</sequence>
<dbReference type="PROSITE" id="PS50164">
    <property type="entry name" value="GIY_YIG"/>
    <property type="match status" value="1"/>
</dbReference>
<gene>
    <name evidence="3" type="ORF">COY16_01925</name>
</gene>
<evidence type="ECO:0000313" key="4">
    <source>
        <dbReference type="Proteomes" id="UP000228503"/>
    </source>
</evidence>
<dbReference type="Proteomes" id="UP000228503">
    <property type="component" value="Unassembled WGS sequence"/>
</dbReference>
<evidence type="ECO:0000313" key="3">
    <source>
        <dbReference type="EMBL" id="PIZ63488.1"/>
    </source>
</evidence>
<organism evidence="3 4">
    <name type="scientific">Candidatus Roizmanbacteria bacterium CG_4_10_14_0_2_um_filter_39_13</name>
    <dbReference type="NCBI Taxonomy" id="1974825"/>
    <lineage>
        <taxon>Bacteria</taxon>
        <taxon>Candidatus Roizmaniibacteriota</taxon>
    </lineage>
</organism>
<dbReference type="InterPro" id="IPR035901">
    <property type="entry name" value="GIY-YIG_endonuc_sf"/>
</dbReference>
<proteinExistence type="inferred from homology"/>
<dbReference type="AlphaFoldDB" id="A0A2M7U090"/>
<protein>
    <recommendedName>
        <fullName evidence="2">GIY-YIG domain-containing protein</fullName>
    </recommendedName>
</protein>
<comment type="similarity">
    <text evidence="1">Belongs to the UPF0213 family.</text>
</comment>
<dbReference type="InterPro" id="IPR050190">
    <property type="entry name" value="UPF0213_domain"/>
</dbReference>
<name>A0A2M7U090_9BACT</name>
<dbReference type="EMBL" id="PFOB01000020">
    <property type="protein sequence ID" value="PIZ63488.1"/>
    <property type="molecule type" value="Genomic_DNA"/>
</dbReference>
<accession>A0A2M7U090</accession>
<evidence type="ECO:0000259" key="2">
    <source>
        <dbReference type="PROSITE" id="PS50164"/>
    </source>
</evidence>